<dbReference type="Proteomes" id="UP000828390">
    <property type="component" value="Unassembled WGS sequence"/>
</dbReference>
<name>A0A9D4DCY0_DREPO</name>
<keyword evidence="2" id="KW-1185">Reference proteome</keyword>
<comment type="caution">
    <text evidence="1">The sequence shown here is derived from an EMBL/GenBank/DDBJ whole genome shotgun (WGS) entry which is preliminary data.</text>
</comment>
<evidence type="ECO:0000313" key="2">
    <source>
        <dbReference type="Proteomes" id="UP000828390"/>
    </source>
</evidence>
<proteinExistence type="predicted"/>
<gene>
    <name evidence="1" type="ORF">DPMN_181757</name>
</gene>
<reference evidence="1" key="1">
    <citation type="journal article" date="2019" name="bioRxiv">
        <title>The Genome of the Zebra Mussel, Dreissena polymorpha: A Resource for Invasive Species Research.</title>
        <authorList>
            <person name="McCartney M.A."/>
            <person name="Auch B."/>
            <person name="Kono T."/>
            <person name="Mallez S."/>
            <person name="Zhang Y."/>
            <person name="Obille A."/>
            <person name="Becker A."/>
            <person name="Abrahante J.E."/>
            <person name="Garbe J."/>
            <person name="Badalamenti J.P."/>
            <person name="Herman A."/>
            <person name="Mangelson H."/>
            <person name="Liachko I."/>
            <person name="Sullivan S."/>
            <person name="Sone E.D."/>
            <person name="Koren S."/>
            <person name="Silverstein K.A.T."/>
            <person name="Beckman K.B."/>
            <person name="Gohl D.M."/>
        </authorList>
    </citation>
    <scope>NUCLEOTIDE SEQUENCE</scope>
    <source>
        <strain evidence="1">Duluth1</strain>
        <tissue evidence="1">Whole animal</tissue>
    </source>
</reference>
<dbReference type="EMBL" id="JAIWYP010000010">
    <property type="protein sequence ID" value="KAH3747332.1"/>
    <property type="molecule type" value="Genomic_DNA"/>
</dbReference>
<organism evidence="1 2">
    <name type="scientific">Dreissena polymorpha</name>
    <name type="common">Zebra mussel</name>
    <name type="synonym">Mytilus polymorpha</name>
    <dbReference type="NCBI Taxonomy" id="45954"/>
    <lineage>
        <taxon>Eukaryota</taxon>
        <taxon>Metazoa</taxon>
        <taxon>Spiralia</taxon>
        <taxon>Lophotrochozoa</taxon>
        <taxon>Mollusca</taxon>
        <taxon>Bivalvia</taxon>
        <taxon>Autobranchia</taxon>
        <taxon>Heteroconchia</taxon>
        <taxon>Euheterodonta</taxon>
        <taxon>Imparidentia</taxon>
        <taxon>Neoheterodontei</taxon>
        <taxon>Myida</taxon>
        <taxon>Dreissenoidea</taxon>
        <taxon>Dreissenidae</taxon>
        <taxon>Dreissena</taxon>
    </lineage>
</organism>
<sequence length="77" mass="8471">MAALANYQFTPRYRAERQNADADGLRRKTVDTDVITALATAVMTTVEEAPLCFSIADPDVINKLEQETTVPDDVIQA</sequence>
<dbReference type="AlphaFoldDB" id="A0A9D4DCY0"/>
<evidence type="ECO:0000313" key="1">
    <source>
        <dbReference type="EMBL" id="KAH3747332.1"/>
    </source>
</evidence>
<reference evidence="1" key="2">
    <citation type="submission" date="2020-11" db="EMBL/GenBank/DDBJ databases">
        <authorList>
            <person name="McCartney M.A."/>
            <person name="Auch B."/>
            <person name="Kono T."/>
            <person name="Mallez S."/>
            <person name="Becker A."/>
            <person name="Gohl D.M."/>
            <person name="Silverstein K.A.T."/>
            <person name="Koren S."/>
            <person name="Bechman K.B."/>
            <person name="Herman A."/>
            <person name="Abrahante J.E."/>
            <person name="Garbe J."/>
        </authorList>
    </citation>
    <scope>NUCLEOTIDE SEQUENCE</scope>
    <source>
        <strain evidence="1">Duluth1</strain>
        <tissue evidence="1">Whole animal</tissue>
    </source>
</reference>
<accession>A0A9D4DCY0</accession>
<protein>
    <submittedName>
        <fullName evidence="1">Uncharacterized protein</fullName>
    </submittedName>
</protein>